<dbReference type="Gene3D" id="1.25.40.10">
    <property type="entry name" value="Tetratricopeptide repeat domain"/>
    <property type="match status" value="3"/>
</dbReference>
<evidence type="ECO:0000256" key="3">
    <source>
        <dbReference type="PROSITE-ProRule" id="PRU00339"/>
    </source>
</evidence>
<dbReference type="InterPro" id="IPR011990">
    <property type="entry name" value="TPR-like_helical_dom_sf"/>
</dbReference>
<dbReference type="InterPro" id="IPR050498">
    <property type="entry name" value="Ycf3"/>
</dbReference>
<evidence type="ECO:0000313" key="6">
    <source>
        <dbReference type="EMBL" id="MBE9032159.1"/>
    </source>
</evidence>
<dbReference type="PROSITE" id="PS50005">
    <property type="entry name" value="TPR"/>
    <property type="match status" value="2"/>
</dbReference>
<feature type="region of interest" description="Disordered" evidence="4">
    <location>
        <begin position="176"/>
        <end position="210"/>
    </location>
</feature>
<dbReference type="GO" id="GO:0046813">
    <property type="term" value="P:receptor-mediated virion attachment to host cell"/>
    <property type="evidence" value="ECO:0007669"/>
    <property type="project" value="TreeGrafter"/>
</dbReference>
<accession>A0A928VTX3</accession>
<organism evidence="6 7">
    <name type="scientific">Romeriopsis navalis LEGE 11480</name>
    <dbReference type="NCBI Taxonomy" id="2777977"/>
    <lineage>
        <taxon>Bacteria</taxon>
        <taxon>Bacillati</taxon>
        <taxon>Cyanobacteriota</taxon>
        <taxon>Cyanophyceae</taxon>
        <taxon>Leptolyngbyales</taxon>
        <taxon>Leptolyngbyaceae</taxon>
        <taxon>Romeriopsis</taxon>
        <taxon>Romeriopsis navalis</taxon>
    </lineage>
</organism>
<dbReference type="Pfam" id="PF11832">
    <property type="entry name" value="DUF3352"/>
    <property type="match status" value="1"/>
</dbReference>
<keyword evidence="5" id="KW-0732">Signal</keyword>
<name>A0A928VTX3_9CYAN</name>
<dbReference type="AlphaFoldDB" id="A0A928VTX3"/>
<feature type="chain" id="PRO_5037863144" evidence="5">
    <location>
        <begin position="23"/>
        <end position="926"/>
    </location>
</feature>
<feature type="repeat" description="TPR" evidence="3">
    <location>
        <begin position="678"/>
        <end position="711"/>
    </location>
</feature>
<comment type="caution">
    <text evidence="6">The sequence shown here is derived from an EMBL/GenBank/DDBJ whole genome shotgun (WGS) entry which is preliminary data.</text>
</comment>
<gene>
    <name evidence="6" type="ORF">IQ266_20685</name>
</gene>
<dbReference type="SUPFAM" id="SSF48452">
    <property type="entry name" value="TPR-like"/>
    <property type="match status" value="1"/>
</dbReference>
<dbReference type="InterPro" id="IPR019734">
    <property type="entry name" value="TPR_rpt"/>
</dbReference>
<dbReference type="EMBL" id="JADEXQ010000091">
    <property type="protein sequence ID" value="MBE9032159.1"/>
    <property type="molecule type" value="Genomic_DNA"/>
</dbReference>
<dbReference type="RefSeq" id="WP_264326982.1">
    <property type="nucleotide sequence ID" value="NZ_JADEXQ010000091.1"/>
</dbReference>
<evidence type="ECO:0000256" key="2">
    <source>
        <dbReference type="ARBA" id="ARBA00022803"/>
    </source>
</evidence>
<evidence type="ECO:0000256" key="5">
    <source>
        <dbReference type="SAM" id="SignalP"/>
    </source>
</evidence>
<evidence type="ECO:0000313" key="7">
    <source>
        <dbReference type="Proteomes" id="UP000625316"/>
    </source>
</evidence>
<dbReference type="PANTHER" id="PTHR44858:SF1">
    <property type="entry name" value="UDP-N-ACETYLGLUCOSAMINE--PEPTIDE N-ACETYLGLUCOSAMINYLTRANSFERASE SPINDLY-RELATED"/>
    <property type="match status" value="1"/>
</dbReference>
<feature type="signal peptide" evidence="5">
    <location>
        <begin position="1"/>
        <end position="22"/>
    </location>
</feature>
<dbReference type="InterPro" id="IPR021787">
    <property type="entry name" value="DUF3352"/>
</dbReference>
<dbReference type="GO" id="GO:0009279">
    <property type="term" value="C:cell outer membrane"/>
    <property type="evidence" value="ECO:0007669"/>
    <property type="project" value="TreeGrafter"/>
</dbReference>
<keyword evidence="2 3" id="KW-0802">TPR repeat</keyword>
<evidence type="ECO:0000256" key="4">
    <source>
        <dbReference type="SAM" id="MobiDB-lite"/>
    </source>
</evidence>
<proteinExistence type="predicted"/>
<dbReference type="Proteomes" id="UP000625316">
    <property type="component" value="Unassembled WGS sequence"/>
</dbReference>
<evidence type="ECO:0000256" key="1">
    <source>
        <dbReference type="ARBA" id="ARBA00022737"/>
    </source>
</evidence>
<dbReference type="PANTHER" id="PTHR44858">
    <property type="entry name" value="TETRATRICOPEPTIDE REPEAT PROTEIN 6"/>
    <property type="match status" value="1"/>
</dbReference>
<sequence length="926" mass="100569">MRLVTSSHLALIAAVFSGGITANLLPAQAEVRPQAMPPVAIKTAIPQPVEAATNHPADLLPANAAGIIVIDAKSASWNQLTRFGLFPQDFSAPSLLFEFLAPGVNFHTDIQPWIGEKFAFGYLETGVMVVIAPVQKADLVPQFLDRAIAQKDKPVKTEQYKDIRILSWEPEQLTLGDATSLEKPDGAATEPEPPGKPTETEPNAASEPPIKPIVMPGWAIAYLPKGYVVGTEKSENIKAIIDQLDQPRFSRTEAFQKLTQHPQYSQALVAGVGDYSKFIPAFTGPETNPKDPDTQVPPTFPQSPFPGIPQLPIDPIALSKSLAAIGDAYKDFNGLLWAEPNGLRIQSTVTRKTPLPPQPAIPSTPSNILSQVPANSYGFVSAKEGVAGLAKSLNLDTGIPSDDGKSTVLNPAVQIFAAPLQLFSQTLLGVDAKDITPWMDQEIALFAFPTKQGFLSSKFQVDLSLGAVIQTSDRTLAENTINKVTRHIQEQNPQAIQSQSKQINGTEVISLNTIGNAKTPSQNILSYSWIKPDTVLIQSGIDPLLIPKPWQPLADSPNFQEAIAPLPKSDAGYFYLNGSSSTAFIFNSLIPRFFGPAAASNPFIDSIRTTVSSIRSIAGNSRNESSQIVSDGFILLNRNRQPQLKTATDWVKAAEAQTNPAWRIANYSQALQLNPSNAALYLARGQARAQNRDFSGSINDFGRVMQLAPTDGKLLNAVYQHRAQSYLATFQYNQAIADLSRNIQRKVNPANSYTDRATAYLAIGNYKAAFDDATQAIQRQPSKVSYQQRCLAQARLGDFQAAAVDCQRASTTTNPVAMNSASTTPNTLTHNTQIFDQSTDDRYRLESTQCYVNAGLGQTNAIKRCDAAITGQPNNPIHHEHQGLAYALLDNKPAAIKSFQAAIDRFKQQGDRVGVDRVTRILETLK</sequence>
<keyword evidence="7" id="KW-1185">Reference proteome</keyword>
<feature type="repeat" description="TPR" evidence="3">
    <location>
        <begin position="750"/>
        <end position="783"/>
    </location>
</feature>
<reference evidence="6" key="1">
    <citation type="submission" date="2020-10" db="EMBL/GenBank/DDBJ databases">
        <authorList>
            <person name="Castelo-Branco R."/>
            <person name="Eusebio N."/>
            <person name="Adriana R."/>
            <person name="Vieira A."/>
            <person name="Brugerolle De Fraissinette N."/>
            <person name="Rezende De Castro R."/>
            <person name="Schneider M.P."/>
            <person name="Vasconcelos V."/>
            <person name="Leao P.N."/>
        </authorList>
    </citation>
    <scope>NUCLEOTIDE SEQUENCE</scope>
    <source>
        <strain evidence="6">LEGE 11480</strain>
    </source>
</reference>
<dbReference type="SMART" id="SM00028">
    <property type="entry name" value="TPR"/>
    <property type="match status" value="4"/>
</dbReference>
<keyword evidence="1" id="KW-0677">Repeat</keyword>
<protein>
    <submittedName>
        <fullName evidence="6">DUF3352 domain-containing protein</fullName>
    </submittedName>
</protein>